<dbReference type="SMART" id="SM01050">
    <property type="entry name" value="CactinC_cactus"/>
    <property type="match status" value="1"/>
</dbReference>
<sequence>MATGKQKGDFTSDRDKSFGCEKVKNEKRSASEELEYQHWLEKENQFALKQIIEKSRLRLTQGRALEIDHFTNFKCGSLIDAPIVNADTFKDATSEQLDTSLELVNAHLELGPEYPEYFRALATLLKCRQDDQNVQVPVDLATKIDGILSKRTLDELAGYDIEIRRRFKAGEIVDYNFWESVLNKIPFFIACRNIEKHLTKPRLLVDTVTVSLDKFKAISKEKDESNRQERAKEILQLLKKQRQECTDDIRYERYVSGIKLQEDEHVMTDSVATEAQPGKRKPRFYTRIKTGFEWTKYNQVHYDLERLPPKLVQGYKFTVFYPDLEDKSKVPKWTLEKDRDMAKGSEDTCIIRFTASEPYQDLAFRIINKEWDTEPSRGFKNYFDNGILHLWFNFRRVRYRR</sequence>
<evidence type="ECO:0000259" key="3">
    <source>
        <dbReference type="Pfam" id="PF09732"/>
    </source>
</evidence>
<evidence type="ECO:0000259" key="4">
    <source>
        <dbReference type="Pfam" id="PF10312"/>
    </source>
</evidence>
<reference evidence="5" key="1">
    <citation type="journal article" date="2023" name="Nat. Microbiol.">
        <title>Babesia duncani multi-omics identifies virulence factors and drug targets.</title>
        <authorList>
            <person name="Singh P."/>
            <person name="Lonardi S."/>
            <person name="Liang Q."/>
            <person name="Vydyam P."/>
            <person name="Khabirova E."/>
            <person name="Fang T."/>
            <person name="Gihaz S."/>
            <person name="Thekkiniath J."/>
            <person name="Munshi M."/>
            <person name="Abel S."/>
            <person name="Ciampossin L."/>
            <person name="Batugedara G."/>
            <person name="Gupta M."/>
            <person name="Lu X.M."/>
            <person name="Lenz T."/>
            <person name="Chakravarty S."/>
            <person name="Cornillot E."/>
            <person name="Hu Y."/>
            <person name="Ma W."/>
            <person name="Gonzalez L.M."/>
            <person name="Sanchez S."/>
            <person name="Estrada K."/>
            <person name="Sanchez-Flores A."/>
            <person name="Montero E."/>
            <person name="Harb O.S."/>
            <person name="Le Roch K.G."/>
            <person name="Mamoun C.B."/>
        </authorList>
    </citation>
    <scope>NUCLEOTIDE SEQUENCE</scope>
    <source>
        <strain evidence="5">WA1</strain>
    </source>
</reference>
<feature type="domain" description="Splicing factor cactin central" evidence="4">
    <location>
        <begin position="32"/>
        <end position="195"/>
    </location>
</feature>
<evidence type="ECO:0000256" key="2">
    <source>
        <dbReference type="ARBA" id="ARBA00034534"/>
    </source>
</evidence>
<evidence type="ECO:0000256" key="1">
    <source>
        <dbReference type="ARBA" id="ARBA00006895"/>
    </source>
</evidence>
<dbReference type="PANTHER" id="PTHR21737">
    <property type="entry name" value="POLYGLUTAMINE BINDING PROTEIN 1/MARVEL MEMBRANE-ASSOCIATING DOMAIN CONTAINING 3"/>
    <property type="match status" value="1"/>
</dbReference>
<keyword evidence="6" id="KW-1185">Reference proteome</keyword>
<dbReference type="GO" id="GO:0005681">
    <property type="term" value="C:spliceosomal complex"/>
    <property type="evidence" value="ECO:0007669"/>
    <property type="project" value="TreeGrafter"/>
</dbReference>
<dbReference type="GeneID" id="94337074"/>
<dbReference type="PANTHER" id="PTHR21737:SF4">
    <property type="entry name" value="SPLICING FACTOR CACTIN"/>
    <property type="match status" value="1"/>
</dbReference>
<name>A0AAD9PJU5_9APIC</name>
<evidence type="ECO:0000313" key="6">
    <source>
        <dbReference type="Proteomes" id="UP001214638"/>
    </source>
</evidence>
<comment type="similarity">
    <text evidence="1">Belongs to the CACTIN family.</text>
</comment>
<dbReference type="Pfam" id="PF09732">
    <property type="entry name" value="CactinC_cactus"/>
    <property type="match status" value="1"/>
</dbReference>
<dbReference type="Pfam" id="PF10312">
    <property type="entry name" value="Cactin_mid"/>
    <property type="match status" value="1"/>
</dbReference>
<accession>A0AAD9PJU5</accession>
<dbReference type="EMBL" id="JALLKP010000003">
    <property type="protein sequence ID" value="KAK2196177.1"/>
    <property type="molecule type" value="Genomic_DNA"/>
</dbReference>
<dbReference type="InterPro" id="IPR019134">
    <property type="entry name" value="Cactin_C"/>
</dbReference>
<dbReference type="GO" id="GO:0005737">
    <property type="term" value="C:cytoplasm"/>
    <property type="evidence" value="ECO:0007669"/>
    <property type="project" value="TreeGrafter"/>
</dbReference>
<feature type="domain" description="Splicing factor Cactin C-terminal" evidence="3">
    <location>
        <begin position="279"/>
        <end position="401"/>
    </location>
</feature>
<dbReference type="GO" id="GO:0045292">
    <property type="term" value="P:mRNA cis splicing, via spliceosome"/>
    <property type="evidence" value="ECO:0007669"/>
    <property type="project" value="TreeGrafter"/>
</dbReference>
<dbReference type="AlphaFoldDB" id="A0AAD9PJU5"/>
<dbReference type="RefSeq" id="XP_067803019.1">
    <property type="nucleotide sequence ID" value="XM_067947797.1"/>
</dbReference>
<evidence type="ECO:0000313" key="5">
    <source>
        <dbReference type="EMBL" id="KAK2196177.1"/>
    </source>
</evidence>
<gene>
    <name evidence="5" type="ORF">BdWA1_002777</name>
</gene>
<dbReference type="InterPro" id="IPR018816">
    <property type="entry name" value="Cactin_central"/>
</dbReference>
<dbReference type="KEGG" id="bdw:94337074"/>
<protein>
    <recommendedName>
        <fullName evidence="2">Splicing factor Cactin</fullName>
    </recommendedName>
</protein>
<proteinExistence type="inferred from homology"/>
<organism evidence="5 6">
    <name type="scientific">Babesia duncani</name>
    <dbReference type="NCBI Taxonomy" id="323732"/>
    <lineage>
        <taxon>Eukaryota</taxon>
        <taxon>Sar</taxon>
        <taxon>Alveolata</taxon>
        <taxon>Apicomplexa</taxon>
        <taxon>Aconoidasida</taxon>
        <taxon>Piroplasmida</taxon>
        <taxon>Babesiidae</taxon>
        <taxon>Babesia</taxon>
    </lineage>
</organism>
<comment type="caution">
    <text evidence="5">The sequence shown here is derived from an EMBL/GenBank/DDBJ whole genome shotgun (WGS) entry which is preliminary data.</text>
</comment>
<dbReference type="Proteomes" id="UP001214638">
    <property type="component" value="Unassembled WGS sequence"/>
</dbReference>